<proteinExistence type="predicted"/>
<reference evidence="1" key="1">
    <citation type="submission" date="2020-01" db="EMBL/GenBank/DDBJ databases">
        <title>Patterns of diversity and host range of bacteriophage communities associated with bean-nodulatin bacteria.</title>
        <authorList>
            <person name="Vann Cauwenberghe J."/>
            <person name="Santamaria R.I."/>
            <person name="Bustos P."/>
            <person name="Juarez S."/>
            <person name="Gonzalez V."/>
        </authorList>
    </citation>
    <scope>NUCLEOTIDE SEQUENCE</scope>
</reference>
<evidence type="ECO:0000313" key="2">
    <source>
        <dbReference type="Proteomes" id="UP000661685"/>
    </source>
</evidence>
<sequence length="169" mass="18592">MWLEAGLKVAEGVTGFIQASRDADYKRKLQKYNNAMTQLANGINQNAITTNQNMAIERSLSEQFQISRSEYTTVGAAEVSAAASDTAGRSVNQTLYQVHRSADEAESNRISDLAAQLDGFAQQRINSSLQTAQQIDYSFIPKPNPITAMLGMGTELYKLQKRNNPTTIP</sequence>
<evidence type="ECO:0008006" key="3">
    <source>
        <dbReference type="Google" id="ProtNLM"/>
    </source>
</evidence>
<accession>A0A7S5URL2</accession>
<keyword evidence="2" id="KW-1185">Reference proteome</keyword>
<protein>
    <recommendedName>
        <fullName evidence="3">Internal virion protein</fullName>
    </recommendedName>
</protein>
<name>A0A7S5URL2_9CAUD</name>
<dbReference type="InterPro" id="IPR038996">
    <property type="entry name" value="Gp14"/>
</dbReference>
<organism evidence="1 2">
    <name type="scientific">Rhizobium phage RHph_TM34</name>
    <dbReference type="NCBI Taxonomy" id="2509556"/>
    <lineage>
        <taxon>Viruses</taxon>
        <taxon>Duplodnaviria</taxon>
        <taxon>Heunggongvirae</taxon>
        <taxon>Uroviricota</taxon>
        <taxon>Caudoviricetes</taxon>
        <taxon>Autographivirales</taxon>
        <taxon>Dunnvirinae</taxon>
        <taxon>Tepoztlanvirus</taxon>
        <taxon>Tepoztlanvirus RHphTM34</taxon>
    </lineage>
</organism>
<dbReference type="Pfam" id="PF24072">
    <property type="entry name" value="T7_gp14"/>
    <property type="match status" value="1"/>
</dbReference>
<dbReference type="Proteomes" id="UP000661685">
    <property type="component" value="Segment"/>
</dbReference>
<evidence type="ECO:0000313" key="1">
    <source>
        <dbReference type="EMBL" id="QIG67218.1"/>
    </source>
</evidence>
<gene>
    <name evidence="1" type="ORF">EVB35_038</name>
</gene>
<dbReference type="EMBL" id="MN988466">
    <property type="protein sequence ID" value="QIG67218.1"/>
    <property type="molecule type" value="Genomic_DNA"/>
</dbReference>